<dbReference type="Proteomes" id="UP000800038">
    <property type="component" value="Unassembled WGS sequence"/>
</dbReference>
<organism evidence="1 2">
    <name type="scientific">Clathrospora elynae</name>
    <dbReference type="NCBI Taxonomy" id="706981"/>
    <lineage>
        <taxon>Eukaryota</taxon>
        <taxon>Fungi</taxon>
        <taxon>Dikarya</taxon>
        <taxon>Ascomycota</taxon>
        <taxon>Pezizomycotina</taxon>
        <taxon>Dothideomycetes</taxon>
        <taxon>Pleosporomycetidae</taxon>
        <taxon>Pleosporales</taxon>
        <taxon>Diademaceae</taxon>
        <taxon>Clathrospora</taxon>
    </lineage>
</organism>
<reference evidence="1" key="1">
    <citation type="journal article" date="2020" name="Stud. Mycol.">
        <title>101 Dothideomycetes genomes: a test case for predicting lifestyles and emergence of pathogens.</title>
        <authorList>
            <person name="Haridas S."/>
            <person name="Albert R."/>
            <person name="Binder M."/>
            <person name="Bloem J."/>
            <person name="Labutti K."/>
            <person name="Salamov A."/>
            <person name="Andreopoulos B."/>
            <person name="Baker S."/>
            <person name="Barry K."/>
            <person name="Bills G."/>
            <person name="Bluhm B."/>
            <person name="Cannon C."/>
            <person name="Castanera R."/>
            <person name="Culley D."/>
            <person name="Daum C."/>
            <person name="Ezra D."/>
            <person name="Gonzalez J."/>
            <person name="Henrissat B."/>
            <person name="Kuo A."/>
            <person name="Liang C."/>
            <person name="Lipzen A."/>
            <person name="Lutzoni F."/>
            <person name="Magnuson J."/>
            <person name="Mondo S."/>
            <person name="Nolan M."/>
            <person name="Ohm R."/>
            <person name="Pangilinan J."/>
            <person name="Park H.-J."/>
            <person name="Ramirez L."/>
            <person name="Alfaro M."/>
            <person name="Sun H."/>
            <person name="Tritt A."/>
            <person name="Yoshinaga Y."/>
            <person name="Zwiers L.-H."/>
            <person name="Turgeon B."/>
            <person name="Goodwin S."/>
            <person name="Spatafora J."/>
            <person name="Crous P."/>
            <person name="Grigoriev I."/>
        </authorList>
    </citation>
    <scope>NUCLEOTIDE SEQUENCE</scope>
    <source>
        <strain evidence="1">CBS 161.51</strain>
    </source>
</reference>
<proteinExistence type="predicted"/>
<keyword evidence="2" id="KW-1185">Reference proteome</keyword>
<dbReference type="EMBL" id="ML976033">
    <property type="protein sequence ID" value="KAF1942655.1"/>
    <property type="molecule type" value="Genomic_DNA"/>
</dbReference>
<sequence length="171" mass="18775">MRYTSSSMIITDSCSENSAQGIRLLGCSLCCNLATPLHLLQLAVHQSDAHGYVKLVQNPVSDLLQVCLWSAFKKFAEAAPVDVSKCARSTNLHTGWRIWLTPRLQTASLFPCTVLRNPSLVIYLRVVNPAFNAIEDCLQSCGSKFVAVMANRTGHCKSHNTKILIAIVNSK</sequence>
<accession>A0A6A5SPU8</accession>
<evidence type="ECO:0000313" key="2">
    <source>
        <dbReference type="Proteomes" id="UP000800038"/>
    </source>
</evidence>
<evidence type="ECO:0000313" key="1">
    <source>
        <dbReference type="EMBL" id="KAF1942655.1"/>
    </source>
</evidence>
<dbReference type="AlphaFoldDB" id="A0A6A5SPU8"/>
<name>A0A6A5SPU8_9PLEO</name>
<gene>
    <name evidence="1" type="ORF">EJ02DRAFT_163958</name>
</gene>
<protein>
    <submittedName>
        <fullName evidence="1">Uncharacterized protein</fullName>
    </submittedName>
</protein>